<dbReference type="Gene3D" id="6.10.250.690">
    <property type="match status" value="1"/>
</dbReference>
<dbReference type="SMART" id="SM00448">
    <property type="entry name" value="REC"/>
    <property type="match status" value="1"/>
</dbReference>
<feature type="domain" description="Response regulatory" evidence="8">
    <location>
        <begin position="2"/>
        <end position="116"/>
    </location>
</feature>
<proteinExistence type="predicted"/>
<dbReference type="Proteomes" id="UP001320876">
    <property type="component" value="Unassembled WGS sequence"/>
</dbReference>
<accession>A0ABT3GIQ2</accession>
<feature type="domain" description="OmpR/PhoB-type" evidence="9">
    <location>
        <begin position="127"/>
        <end position="225"/>
    </location>
</feature>
<keyword evidence="2" id="KW-0902">Two-component regulatory system</keyword>
<dbReference type="PANTHER" id="PTHR48111">
    <property type="entry name" value="REGULATOR OF RPOS"/>
    <property type="match status" value="1"/>
</dbReference>
<dbReference type="RefSeq" id="WP_264487497.1">
    <property type="nucleotide sequence ID" value="NZ_JAPDDT010000004.1"/>
</dbReference>
<evidence type="ECO:0000256" key="5">
    <source>
        <dbReference type="ARBA" id="ARBA00023163"/>
    </source>
</evidence>
<feature type="DNA-binding region" description="OmpR/PhoB-type" evidence="7">
    <location>
        <begin position="127"/>
        <end position="225"/>
    </location>
</feature>
<keyword evidence="4 7" id="KW-0238">DNA-binding</keyword>
<keyword evidence="3" id="KW-0805">Transcription regulation</keyword>
<gene>
    <name evidence="10" type="ORF">OKA05_12575</name>
</gene>
<dbReference type="SUPFAM" id="SSF52172">
    <property type="entry name" value="CheY-like"/>
    <property type="match status" value="1"/>
</dbReference>
<dbReference type="EMBL" id="JAPDDT010000004">
    <property type="protein sequence ID" value="MCW1923392.1"/>
    <property type="molecule type" value="Genomic_DNA"/>
</dbReference>
<organism evidence="10 11">
    <name type="scientific">Luteolibacter arcticus</name>
    <dbReference type="NCBI Taxonomy" id="1581411"/>
    <lineage>
        <taxon>Bacteria</taxon>
        <taxon>Pseudomonadati</taxon>
        <taxon>Verrucomicrobiota</taxon>
        <taxon>Verrucomicrobiia</taxon>
        <taxon>Verrucomicrobiales</taxon>
        <taxon>Verrucomicrobiaceae</taxon>
        <taxon>Luteolibacter</taxon>
    </lineage>
</organism>
<evidence type="ECO:0000256" key="1">
    <source>
        <dbReference type="ARBA" id="ARBA00022553"/>
    </source>
</evidence>
<dbReference type="SMART" id="SM00862">
    <property type="entry name" value="Trans_reg_C"/>
    <property type="match status" value="1"/>
</dbReference>
<dbReference type="CDD" id="cd17624">
    <property type="entry name" value="REC_OmpR_PmrA-like"/>
    <property type="match status" value="1"/>
</dbReference>
<keyword evidence="5" id="KW-0804">Transcription</keyword>
<dbReference type="InterPro" id="IPR001789">
    <property type="entry name" value="Sig_transdc_resp-reg_receiver"/>
</dbReference>
<comment type="caution">
    <text evidence="10">The sequence shown here is derived from an EMBL/GenBank/DDBJ whole genome shotgun (WGS) entry which is preliminary data.</text>
</comment>
<dbReference type="Pfam" id="PF00486">
    <property type="entry name" value="Trans_reg_C"/>
    <property type="match status" value="1"/>
</dbReference>
<evidence type="ECO:0000256" key="2">
    <source>
        <dbReference type="ARBA" id="ARBA00023012"/>
    </source>
</evidence>
<dbReference type="PROSITE" id="PS50110">
    <property type="entry name" value="RESPONSE_REGULATORY"/>
    <property type="match status" value="1"/>
</dbReference>
<protein>
    <submittedName>
        <fullName evidence="10">Response regulator transcription factor</fullName>
    </submittedName>
</protein>
<name>A0ABT3GIQ2_9BACT</name>
<evidence type="ECO:0000256" key="3">
    <source>
        <dbReference type="ARBA" id="ARBA00023015"/>
    </source>
</evidence>
<dbReference type="InterPro" id="IPR039420">
    <property type="entry name" value="WalR-like"/>
</dbReference>
<dbReference type="CDD" id="cd00383">
    <property type="entry name" value="trans_reg_C"/>
    <property type="match status" value="1"/>
</dbReference>
<keyword evidence="1 6" id="KW-0597">Phosphoprotein</keyword>
<dbReference type="InterPro" id="IPR011006">
    <property type="entry name" value="CheY-like_superfamily"/>
</dbReference>
<evidence type="ECO:0000313" key="11">
    <source>
        <dbReference type="Proteomes" id="UP001320876"/>
    </source>
</evidence>
<dbReference type="Gene3D" id="1.10.10.10">
    <property type="entry name" value="Winged helix-like DNA-binding domain superfamily/Winged helix DNA-binding domain"/>
    <property type="match status" value="1"/>
</dbReference>
<feature type="modified residue" description="4-aspartylphosphate" evidence="6">
    <location>
        <position position="51"/>
    </location>
</feature>
<dbReference type="Gene3D" id="3.40.50.2300">
    <property type="match status" value="1"/>
</dbReference>
<keyword evidence="11" id="KW-1185">Reference proteome</keyword>
<dbReference type="PANTHER" id="PTHR48111:SF1">
    <property type="entry name" value="TWO-COMPONENT RESPONSE REGULATOR ORR33"/>
    <property type="match status" value="1"/>
</dbReference>
<sequence length="227" mass="25422">MDILLVEDEPQITSQVSRALVRAGHAVDTVGDGTAAMEQVTAKRFDLMLLDVNLPGFDGFEVLRRVRLAGLPIRVLMLTARSEIGDRVAGLKAGADDYLTKPFALEELLARVEVLGRRGTVGAEVPDAVLHVGSICMDAGKRRVTRGEEKIELSPREFEVLMVFMREPGRTFTRDEICERIWAREHEYDTRTVEIFIMRLRKKLDRPGTESVIGTVRGVGYVMQSPR</sequence>
<dbReference type="InterPro" id="IPR001867">
    <property type="entry name" value="OmpR/PhoB-type_DNA-bd"/>
</dbReference>
<evidence type="ECO:0000256" key="7">
    <source>
        <dbReference type="PROSITE-ProRule" id="PRU01091"/>
    </source>
</evidence>
<reference evidence="10 11" key="1">
    <citation type="submission" date="2022-10" db="EMBL/GenBank/DDBJ databases">
        <title>Luteolibacter arcticus strain CCTCC AB 2014275, whole genome shotgun sequencing project.</title>
        <authorList>
            <person name="Zhao G."/>
            <person name="Shen L."/>
        </authorList>
    </citation>
    <scope>NUCLEOTIDE SEQUENCE [LARGE SCALE GENOMIC DNA]</scope>
    <source>
        <strain evidence="10 11">CCTCC AB 2014275</strain>
    </source>
</reference>
<evidence type="ECO:0000313" key="10">
    <source>
        <dbReference type="EMBL" id="MCW1923392.1"/>
    </source>
</evidence>
<dbReference type="PROSITE" id="PS51755">
    <property type="entry name" value="OMPR_PHOB"/>
    <property type="match status" value="1"/>
</dbReference>
<evidence type="ECO:0000256" key="4">
    <source>
        <dbReference type="ARBA" id="ARBA00023125"/>
    </source>
</evidence>
<dbReference type="Pfam" id="PF00072">
    <property type="entry name" value="Response_reg"/>
    <property type="match status" value="1"/>
</dbReference>
<evidence type="ECO:0000256" key="6">
    <source>
        <dbReference type="PROSITE-ProRule" id="PRU00169"/>
    </source>
</evidence>
<evidence type="ECO:0000259" key="8">
    <source>
        <dbReference type="PROSITE" id="PS50110"/>
    </source>
</evidence>
<dbReference type="InterPro" id="IPR036388">
    <property type="entry name" value="WH-like_DNA-bd_sf"/>
</dbReference>
<evidence type="ECO:0000259" key="9">
    <source>
        <dbReference type="PROSITE" id="PS51755"/>
    </source>
</evidence>